<evidence type="ECO:0000256" key="3">
    <source>
        <dbReference type="ARBA" id="ARBA00004174"/>
    </source>
</evidence>
<keyword evidence="7 14" id="KW-0479">Metal-binding</keyword>
<evidence type="ECO:0000313" key="16">
    <source>
        <dbReference type="EMBL" id="KAK9879666.1"/>
    </source>
</evidence>
<dbReference type="PANTHER" id="PTHR24291:SF189">
    <property type="entry name" value="CYTOCHROME P450 4C3-RELATED"/>
    <property type="match status" value="1"/>
</dbReference>
<dbReference type="InterPro" id="IPR036396">
    <property type="entry name" value="Cyt_P450_sf"/>
</dbReference>
<comment type="function">
    <text evidence="2">May be involved in the metabolism of insect hormones and in the breakdown of synthetic insecticides.</text>
</comment>
<comment type="similarity">
    <text evidence="5 15">Belongs to the cytochrome P450 family.</text>
</comment>
<dbReference type="GO" id="GO:0005789">
    <property type="term" value="C:endoplasmic reticulum membrane"/>
    <property type="evidence" value="ECO:0007669"/>
    <property type="project" value="UniProtKB-SubCell"/>
</dbReference>
<evidence type="ECO:0000313" key="17">
    <source>
        <dbReference type="Proteomes" id="UP001431783"/>
    </source>
</evidence>
<comment type="subcellular location">
    <subcellularLocation>
        <location evidence="4">Endoplasmic reticulum membrane</location>
        <topology evidence="4">Peripheral membrane protein</topology>
    </subcellularLocation>
    <subcellularLocation>
        <location evidence="3">Microsome membrane</location>
        <topology evidence="3">Peripheral membrane protein</topology>
    </subcellularLocation>
</comment>
<dbReference type="AlphaFoldDB" id="A0AAW1UFU3"/>
<evidence type="ECO:0000256" key="11">
    <source>
        <dbReference type="ARBA" id="ARBA00023004"/>
    </source>
</evidence>
<dbReference type="EMBL" id="JARQZJ010000062">
    <property type="protein sequence ID" value="KAK9879666.1"/>
    <property type="molecule type" value="Genomic_DNA"/>
</dbReference>
<protein>
    <recommendedName>
        <fullName evidence="18">Cytochrome P450</fullName>
    </recommendedName>
</protein>
<keyword evidence="9" id="KW-0492">Microsome</keyword>
<evidence type="ECO:0000256" key="7">
    <source>
        <dbReference type="ARBA" id="ARBA00022723"/>
    </source>
</evidence>
<feature type="binding site" description="axial binding residue" evidence="14">
    <location>
        <position position="432"/>
    </location>
    <ligand>
        <name>heme</name>
        <dbReference type="ChEBI" id="CHEBI:30413"/>
    </ligand>
    <ligandPart>
        <name>Fe</name>
        <dbReference type="ChEBI" id="CHEBI:18248"/>
    </ligandPart>
</feature>
<gene>
    <name evidence="16" type="ORF">WA026_006727</name>
</gene>
<dbReference type="InterPro" id="IPR017972">
    <property type="entry name" value="Cyt_P450_CS"/>
</dbReference>
<dbReference type="PANTHER" id="PTHR24291">
    <property type="entry name" value="CYTOCHROME P450 FAMILY 4"/>
    <property type="match status" value="1"/>
</dbReference>
<evidence type="ECO:0000256" key="2">
    <source>
        <dbReference type="ARBA" id="ARBA00003690"/>
    </source>
</evidence>
<dbReference type="InterPro" id="IPR001128">
    <property type="entry name" value="Cyt_P450"/>
</dbReference>
<evidence type="ECO:0000256" key="9">
    <source>
        <dbReference type="ARBA" id="ARBA00022848"/>
    </source>
</evidence>
<dbReference type="PROSITE" id="PS00086">
    <property type="entry name" value="CYTOCHROME_P450"/>
    <property type="match status" value="1"/>
</dbReference>
<evidence type="ECO:0000256" key="12">
    <source>
        <dbReference type="ARBA" id="ARBA00023033"/>
    </source>
</evidence>
<dbReference type="GO" id="GO:0020037">
    <property type="term" value="F:heme binding"/>
    <property type="evidence" value="ECO:0007669"/>
    <property type="project" value="InterPro"/>
</dbReference>
<comment type="cofactor">
    <cofactor evidence="1 14">
        <name>heme</name>
        <dbReference type="ChEBI" id="CHEBI:30413"/>
    </cofactor>
</comment>
<evidence type="ECO:0000256" key="15">
    <source>
        <dbReference type="RuleBase" id="RU000461"/>
    </source>
</evidence>
<evidence type="ECO:0000256" key="5">
    <source>
        <dbReference type="ARBA" id="ARBA00010617"/>
    </source>
</evidence>
<dbReference type="InterPro" id="IPR002401">
    <property type="entry name" value="Cyt_P450_E_grp-I"/>
</dbReference>
<reference evidence="16 17" key="1">
    <citation type="submission" date="2023-03" db="EMBL/GenBank/DDBJ databases">
        <title>Genome insight into feeding habits of ladybird beetles.</title>
        <authorList>
            <person name="Li H.-S."/>
            <person name="Huang Y.-H."/>
            <person name="Pang H."/>
        </authorList>
    </citation>
    <scope>NUCLEOTIDE SEQUENCE [LARGE SCALE GENOMIC DNA]</scope>
    <source>
        <strain evidence="16">SYSU_2023b</strain>
        <tissue evidence="16">Whole body</tissue>
    </source>
</reference>
<dbReference type="Proteomes" id="UP001431783">
    <property type="component" value="Unassembled WGS sequence"/>
</dbReference>
<evidence type="ECO:0000256" key="13">
    <source>
        <dbReference type="ARBA" id="ARBA00023136"/>
    </source>
</evidence>
<dbReference type="GO" id="GO:0016705">
    <property type="term" value="F:oxidoreductase activity, acting on paired donors, with incorporation or reduction of molecular oxygen"/>
    <property type="evidence" value="ECO:0007669"/>
    <property type="project" value="InterPro"/>
</dbReference>
<evidence type="ECO:0000256" key="10">
    <source>
        <dbReference type="ARBA" id="ARBA00023002"/>
    </source>
</evidence>
<evidence type="ECO:0000256" key="8">
    <source>
        <dbReference type="ARBA" id="ARBA00022824"/>
    </source>
</evidence>
<keyword evidence="13" id="KW-0472">Membrane</keyword>
<evidence type="ECO:0000256" key="6">
    <source>
        <dbReference type="ARBA" id="ARBA00022617"/>
    </source>
</evidence>
<keyword evidence="17" id="KW-1185">Reference proteome</keyword>
<sequence>MSLIIALLAVVLILLVYRIFRYKHIISRIPSPKGLPIVGLAAEILQDDSVALFNRFRKYAKDHKGIYRISLMFYDIIQIYNAEDAEQILKGNIHQWKGYDYEILENWLGTGLLTSVGEKWRTRRKLLTPAFHFQILQEFLICFNEETRRFVKDMNENIDQCQKDIKPCVISFTMKTICETAMGLDDIDESNVVDYKIKMKKYVDIIIKRTQQFWNRIPFIYNLTAEAKREQSLVSDMHKFSRDIIINRMKKRSGSTIKRKRVAMLDLLLNSKETGEQIDMEGIQEEVDTFVFAGHDTTAACINLLLLLFANHPDVQEKAREEVENIFQGEDRDCSLEDLSKLEYLECCIKETLRIYPSVPLISRRCSENYTTATGYQIPEGTIMTLHIFDLHRDPKIYPDPEKFDPERFTAENSKNRPPFAFIPFSGGPRNCIGNYNQKFTQYYMKGTSHYRKKNIILRSSRRRNTSHPIDHYLKMKIK</sequence>
<accession>A0AAW1UFU3</accession>
<dbReference type="Gene3D" id="1.10.630.10">
    <property type="entry name" value="Cytochrome P450"/>
    <property type="match status" value="1"/>
</dbReference>
<evidence type="ECO:0008006" key="18">
    <source>
        <dbReference type="Google" id="ProtNLM"/>
    </source>
</evidence>
<keyword evidence="8" id="KW-0256">Endoplasmic reticulum</keyword>
<evidence type="ECO:0000256" key="1">
    <source>
        <dbReference type="ARBA" id="ARBA00001971"/>
    </source>
</evidence>
<dbReference type="InterPro" id="IPR050196">
    <property type="entry name" value="Cytochrome_P450_Monoox"/>
</dbReference>
<dbReference type="GO" id="GO:0005506">
    <property type="term" value="F:iron ion binding"/>
    <property type="evidence" value="ECO:0007669"/>
    <property type="project" value="InterPro"/>
</dbReference>
<evidence type="ECO:0000256" key="14">
    <source>
        <dbReference type="PIRSR" id="PIRSR602401-1"/>
    </source>
</evidence>
<comment type="caution">
    <text evidence="16">The sequence shown here is derived from an EMBL/GenBank/DDBJ whole genome shotgun (WGS) entry which is preliminary data.</text>
</comment>
<keyword evidence="11 14" id="KW-0408">Iron</keyword>
<dbReference type="PRINTS" id="PR00385">
    <property type="entry name" value="P450"/>
</dbReference>
<dbReference type="Pfam" id="PF00067">
    <property type="entry name" value="p450"/>
    <property type="match status" value="1"/>
</dbReference>
<keyword evidence="12 15" id="KW-0503">Monooxygenase</keyword>
<dbReference type="PRINTS" id="PR00463">
    <property type="entry name" value="EP450I"/>
</dbReference>
<keyword evidence="10 15" id="KW-0560">Oxidoreductase</keyword>
<dbReference type="GO" id="GO:0004497">
    <property type="term" value="F:monooxygenase activity"/>
    <property type="evidence" value="ECO:0007669"/>
    <property type="project" value="UniProtKB-KW"/>
</dbReference>
<organism evidence="16 17">
    <name type="scientific">Henosepilachna vigintioctopunctata</name>
    <dbReference type="NCBI Taxonomy" id="420089"/>
    <lineage>
        <taxon>Eukaryota</taxon>
        <taxon>Metazoa</taxon>
        <taxon>Ecdysozoa</taxon>
        <taxon>Arthropoda</taxon>
        <taxon>Hexapoda</taxon>
        <taxon>Insecta</taxon>
        <taxon>Pterygota</taxon>
        <taxon>Neoptera</taxon>
        <taxon>Endopterygota</taxon>
        <taxon>Coleoptera</taxon>
        <taxon>Polyphaga</taxon>
        <taxon>Cucujiformia</taxon>
        <taxon>Coccinelloidea</taxon>
        <taxon>Coccinellidae</taxon>
        <taxon>Epilachninae</taxon>
        <taxon>Epilachnini</taxon>
        <taxon>Henosepilachna</taxon>
    </lineage>
</organism>
<dbReference type="SUPFAM" id="SSF48264">
    <property type="entry name" value="Cytochrome P450"/>
    <property type="match status" value="1"/>
</dbReference>
<dbReference type="CDD" id="cd20628">
    <property type="entry name" value="CYP4"/>
    <property type="match status" value="1"/>
</dbReference>
<keyword evidence="6 14" id="KW-0349">Heme</keyword>
<evidence type="ECO:0000256" key="4">
    <source>
        <dbReference type="ARBA" id="ARBA00004406"/>
    </source>
</evidence>
<name>A0AAW1UFU3_9CUCU</name>
<proteinExistence type="inferred from homology"/>